<dbReference type="eggNOG" id="COG0719">
    <property type="taxonomic scope" value="Bacteria"/>
</dbReference>
<protein>
    <recommendedName>
        <fullName evidence="1">SUF system FeS cluster assembly SufBD core domain-containing protein</fullName>
    </recommendedName>
</protein>
<keyword evidence="3" id="KW-1185">Reference proteome</keyword>
<dbReference type="Pfam" id="PF01458">
    <property type="entry name" value="SUFBD_core"/>
    <property type="match status" value="1"/>
</dbReference>
<evidence type="ECO:0000259" key="1">
    <source>
        <dbReference type="Pfam" id="PF01458"/>
    </source>
</evidence>
<dbReference type="GO" id="GO:0016226">
    <property type="term" value="P:iron-sulfur cluster assembly"/>
    <property type="evidence" value="ECO:0007669"/>
    <property type="project" value="InterPro"/>
</dbReference>
<dbReference type="PANTHER" id="PTHR43575:SF1">
    <property type="entry name" value="PROTEIN ABCI7, CHLOROPLASTIC"/>
    <property type="match status" value="1"/>
</dbReference>
<accession>A0A098QTI4</accession>
<comment type="caution">
    <text evidence="2">The sequence shown here is derived from an EMBL/GenBank/DDBJ whole genome shotgun (WGS) entry which is preliminary data.</text>
</comment>
<name>A0A098QTI4_9SPIO</name>
<dbReference type="AlphaFoldDB" id="A0A098QTI4"/>
<dbReference type="EMBL" id="JNUP01000072">
    <property type="protein sequence ID" value="KGE70713.1"/>
    <property type="molecule type" value="Genomic_DNA"/>
</dbReference>
<organism evidence="2 3">
    <name type="scientific">Spirochaeta lutea</name>
    <dbReference type="NCBI Taxonomy" id="1480694"/>
    <lineage>
        <taxon>Bacteria</taxon>
        <taxon>Pseudomonadati</taxon>
        <taxon>Spirochaetota</taxon>
        <taxon>Spirochaetia</taxon>
        <taxon>Spirochaetales</taxon>
        <taxon>Spirochaetaceae</taxon>
        <taxon>Spirochaeta</taxon>
    </lineage>
</organism>
<evidence type="ECO:0000313" key="2">
    <source>
        <dbReference type="EMBL" id="KGE70713.1"/>
    </source>
</evidence>
<dbReference type="NCBIfam" id="TIGR01981">
    <property type="entry name" value="sufD"/>
    <property type="match status" value="1"/>
</dbReference>
<proteinExistence type="predicted"/>
<dbReference type="STRING" id="1480694.DC28_14500"/>
<dbReference type="InterPro" id="IPR037284">
    <property type="entry name" value="SUF_FeS_clus_asmbl_SufBD_sf"/>
</dbReference>
<dbReference type="PANTHER" id="PTHR43575">
    <property type="entry name" value="PROTEIN ABCI7, CHLOROPLASTIC"/>
    <property type="match status" value="1"/>
</dbReference>
<sequence>MKYYESSAALPEFVSRRAGTVGEPQWFGDIRLKALEAFQGSAWPTQKDEEWRRTSIREFDLDALGFHENDLSSRDGHRSVDDEELERHEQAGVLGFQNGRLTSRGLLSSLVRRGVYLNDLAGFFTDIAEGRSFPEGLPGKIEEAYQEAQNTADNKVFQWGLAALGYGAVLYVPRGVEVEDIVRITLSHEGEDEACFPGLFVVLEDEAKAGVHVTWAGSGGFLVNQSNVFLVGEAANLSVAQVQRSDDEVVIFTNGRSVIRRDGRFRHFEALLGGGFIKNRVDSTLAGPGSDLELDGVYYADDERHMDMRTVQHHLAPHAVSNAVYRGAVNSGARTIYQGLIEVAPQAKQTDAYLSNKNLVLSDGAKADSIPCLQIDTNDVRCSHGSTTGKLNPEQVFYLESRGFPREEAIQSLILAYYEDVLGRAHEHVAHEVRELLEEQLAGSVHELALNYR</sequence>
<dbReference type="SUPFAM" id="SSF101960">
    <property type="entry name" value="Stabilizer of iron transporter SufD"/>
    <property type="match status" value="1"/>
</dbReference>
<feature type="domain" description="SUF system FeS cluster assembly SufBD core" evidence="1">
    <location>
        <begin position="190"/>
        <end position="416"/>
    </location>
</feature>
<gene>
    <name evidence="2" type="ORF">DC28_14500</name>
</gene>
<dbReference type="RefSeq" id="WP_037550097.1">
    <property type="nucleotide sequence ID" value="NZ_JNUP01000072.1"/>
</dbReference>
<dbReference type="InterPro" id="IPR000825">
    <property type="entry name" value="SUF_FeS_clus_asmbl_SufBD_core"/>
</dbReference>
<dbReference type="InterPro" id="IPR011542">
    <property type="entry name" value="SUF_FeS_clus_asmbl_SufD"/>
</dbReference>
<dbReference type="Proteomes" id="UP000029692">
    <property type="component" value="Unassembled WGS sequence"/>
</dbReference>
<dbReference type="InterPro" id="IPR055346">
    <property type="entry name" value="Fe-S_cluster_assembly_SufBD"/>
</dbReference>
<evidence type="ECO:0000313" key="3">
    <source>
        <dbReference type="Proteomes" id="UP000029692"/>
    </source>
</evidence>
<reference evidence="2 3" key="1">
    <citation type="submission" date="2014-05" db="EMBL/GenBank/DDBJ databases">
        <title>De novo Genome Sequence of Spirocheata sp.</title>
        <authorList>
            <person name="Shivani Y."/>
            <person name="Subhash Y."/>
            <person name="Tushar L."/>
            <person name="Sasikala C."/>
            <person name="Ramana C.V."/>
        </authorList>
    </citation>
    <scope>NUCLEOTIDE SEQUENCE [LARGE SCALE GENOMIC DNA]</scope>
    <source>
        <strain evidence="2 3">JC230</strain>
    </source>
</reference>